<sequence length="138" mass="14974">MSHISVWIKSIAISAFTLNLIGQASANNSTNELSLDSGTSAPQTVFGKHRHVLEVERASNITIRSQELFPTNGASHFQLKAVLLDAHSHMVASSHSIKGGNMELNHPAQPGTYTLVVNGHMRSAKREGSEQYILESNL</sequence>
<feature type="chain" id="PRO_5046050990" evidence="1">
    <location>
        <begin position="27"/>
        <end position="138"/>
    </location>
</feature>
<evidence type="ECO:0000313" key="2">
    <source>
        <dbReference type="EMBL" id="OZT76006.1"/>
    </source>
</evidence>
<keyword evidence="3" id="KW-1185">Reference proteome</keyword>
<gene>
    <name evidence="2" type="ORF">CE457_01945</name>
</gene>
<comment type="caution">
    <text evidence="2">The sequence shown here is derived from an EMBL/GenBank/DDBJ whole genome shotgun (WGS) entry which is preliminary data.</text>
</comment>
<dbReference type="Proteomes" id="UP000216538">
    <property type="component" value="Unassembled WGS sequence"/>
</dbReference>
<dbReference type="EMBL" id="NPEY01000001">
    <property type="protein sequence ID" value="OZT76006.1"/>
    <property type="molecule type" value="Genomic_DNA"/>
</dbReference>
<reference evidence="2 3" key="1">
    <citation type="submission" date="2017-07" db="EMBL/GenBank/DDBJ databases">
        <title>Shotgun whole genome sequences of three halophilic bacterial isolates.</title>
        <authorList>
            <person name="Pozzo T."/>
            <person name="Higdon S.M."/>
            <person name="Quillaguaman J."/>
        </authorList>
    </citation>
    <scope>NUCLEOTIDE SEQUENCE [LARGE SCALE GENOMIC DNA]</scope>
    <source>
        <strain evidence="2 3">LC1</strain>
    </source>
</reference>
<name>A0ABX4GGZ1_9GAMM</name>
<evidence type="ECO:0000313" key="3">
    <source>
        <dbReference type="Proteomes" id="UP000216538"/>
    </source>
</evidence>
<accession>A0ABX4GGZ1</accession>
<protein>
    <submittedName>
        <fullName evidence="2">Uncharacterized protein</fullName>
    </submittedName>
</protein>
<keyword evidence="1" id="KW-0732">Signal</keyword>
<feature type="signal peptide" evidence="1">
    <location>
        <begin position="1"/>
        <end position="26"/>
    </location>
</feature>
<dbReference type="RefSeq" id="WP_040479235.1">
    <property type="nucleotide sequence ID" value="NZ_JH393257.1"/>
</dbReference>
<proteinExistence type="predicted"/>
<organism evidence="2 3">
    <name type="scientific">Vreelandella boliviensis LC1</name>
    <dbReference type="NCBI Taxonomy" id="1072583"/>
    <lineage>
        <taxon>Bacteria</taxon>
        <taxon>Pseudomonadati</taxon>
        <taxon>Pseudomonadota</taxon>
        <taxon>Gammaproteobacteria</taxon>
        <taxon>Oceanospirillales</taxon>
        <taxon>Halomonadaceae</taxon>
        <taxon>Vreelandella</taxon>
    </lineage>
</organism>
<evidence type="ECO:0000256" key="1">
    <source>
        <dbReference type="SAM" id="SignalP"/>
    </source>
</evidence>